<dbReference type="EMBL" id="OX459121">
    <property type="protein sequence ID" value="CAI9104283.1"/>
    <property type="molecule type" value="Genomic_DNA"/>
</dbReference>
<evidence type="ECO:0000313" key="3">
    <source>
        <dbReference type="Proteomes" id="UP001161247"/>
    </source>
</evidence>
<proteinExistence type="predicted"/>
<dbReference type="AlphaFoldDB" id="A0AAV1D9N1"/>
<evidence type="ECO:0000256" key="1">
    <source>
        <dbReference type="SAM" id="MobiDB-lite"/>
    </source>
</evidence>
<accession>A0AAV1D9N1</accession>
<keyword evidence="3" id="KW-1185">Reference proteome</keyword>
<organism evidence="2 3">
    <name type="scientific">Oldenlandia corymbosa var. corymbosa</name>
    <dbReference type="NCBI Taxonomy" id="529605"/>
    <lineage>
        <taxon>Eukaryota</taxon>
        <taxon>Viridiplantae</taxon>
        <taxon>Streptophyta</taxon>
        <taxon>Embryophyta</taxon>
        <taxon>Tracheophyta</taxon>
        <taxon>Spermatophyta</taxon>
        <taxon>Magnoliopsida</taxon>
        <taxon>eudicotyledons</taxon>
        <taxon>Gunneridae</taxon>
        <taxon>Pentapetalae</taxon>
        <taxon>asterids</taxon>
        <taxon>lamiids</taxon>
        <taxon>Gentianales</taxon>
        <taxon>Rubiaceae</taxon>
        <taxon>Rubioideae</taxon>
        <taxon>Spermacoceae</taxon>
        <taxon>Hedyotis-Oldenlandia complex</taxon>
        <taxon>Oldenlandia</taxon>
    </lineage>
</organism>
<name>A0AAV1D9N1_OLDCO</name>
<protein>
    <submittedName>
        <fullName evidence="2">OLC1v1002922C1</fullName>
    </submittedName>
</protein>
<gene>
    <name evidence="2" type="ORF">OLC1_LOCUS13240</name>
</gene>
<feature type="region of interest" description="Disordered" evidence="1">
    <location>
        <begin position="1"/>
        <end position="27"/>
    </location>
</feature>
<dbReference type="Proteomes" id="UP001161247">
    <property type="component" value="Chromosome 4"/>
</dbReference>
<reference evidence="2" key="1">
    <citation type="submission" date="2023-03" db="EMBL/GenBank/DDBJ databases">
        <authorList>
            <person name="Julca I."/>
        </authorList>
    </citation>
    <scope>NUCLEOTIDE SEQUENCE</scope>
</reference>
<sequence length="127" mass="14432">MPPRKRKRGKKIGSIHQAEKSTAGSDGIWTYNPVSVSRGEPVEIFPGGDVDIGVATKIQLGEYYKIMHDTQGVGIKWSPDESFKSTIRPFLLDGKIRFEFKEVERVTFSPKVFTFPVFNYLQSFFPN</sequence>
<feature type="compositionally biased region" description="Basic residues" evidence="1">
    <location>
        <begin position="1"/>
        <end position="13"/>
    </location>
</feature>
<evidence type="ECO:0000313" key="2">
    <source>
        <dbReference type="EMBL" id="CAI9104283.1"/>
    </source>
</evidence>